<dbReference type="SUPFAM" id="SSF48317">
    <property type="entry name" value="Acid phosphatase/Vanadium-dependent haloperoxidase"/>
    <property type="match status" value="1"/>
</dbReference>
<feature type="signal peptide" evidence="1">
    <location>
        <begin position="1"/>
        <end position="26"/>
    </location>
</feature>
<dbReference type="InterPro" id="IPR052559">
    <property type="entry name" value="V-haloperoxidase"/>
</dbReference>
<evidence type="ECO:0000313" key="3">
    <source>
        <dbReference type="EMBL" id="RIV27761.1"/>
    </source>
</evidence>
<dbReference type="Pfam" id="PF01569">
    <property type="entry name" value="PAP2"/>
    <property type="match status" value="1"/>
</dbReference>
<dbReference type="InterPro" id="IPR036938">
    <property type="entry name" value="PAP2/HPO_sf"/>
</dbReference>
<reference evidence="3 4" key="1">
    <citation type="submission" date="2018-08" db="EMBL/GenBank/DDBJ databases">
        <title>Fibrisoma montanum sp. nov., isolated from Danxia mountain soil.</title>
        <authorList>
            <person name="Huang Y."/>
        </authorList>
    </citation>
    <scope>NUCLEOTIDE SEQUENCE [LARGE SCALE GENOMIC DNA]</scope>
    <source>
        <strain evidence="3 4">HYT19</strain>
    </source>
</reference>
<evidence type="ECO:0000313" key="4">
    <source>
        <dbReference type="Proteomes" id="UP000283523"/>
    </source>
</evidence>
<dbReference type="AlphaFoldDB" id="A0A418MKA5"/>
<dbReference type="Proteomes" id="UP000283523">
    <property type="component" value="Unassembled WGS sequence"/>
</dbReference>
<dbReference type="RefSeq" id="WP_119666599.1">
    <property type="nucleotide sequence ID" value="NZ_QXED01000001.1"/>
</dbReference>
<protein>
    <submittedName>
        <fullName evidence="3">Phosphatase PAP2 family protein</fullName>
    </submittedName>
</protein>
<dbReference type="EMBL" id="QXED01000001">
    <property type="protein sequence ID" value="RIV27761.1"/>
    <property type="molecule type" value="Genomic_DNA"/>
</dbReference>
<dbReference type="CDD" id="cd03398">
    <property type="entry name" value="PAP2_haloperoxidase"/>
    <property type="match status" value="1"/>
</dbReference>
<comment type="caution">
    <text evidence="3">The sequence shown here is derived from an EMBL/GenBank/DDBJ whole genome shotgun (WGS) entry which is preliminary data.</text>
</comment>
<dbReference type="Gene3D" id="1.10.606.20">
    <property type="match status" value="1"/>
</dbReference>
<keyword evidence="1" id="KW-0732">Signal</keyword>
<dbReference type="PANTHER" id="PTHR34599:SF1">
    <property type="entry name" value="PHOSPHATIDIC ACID PHOSPHATASE TYPE 2_HALOPEROXIDASE DOMAIN-CONTAINING PROTEIN"/>
    <property type="match status" value="1"/>
</dbReference>
<sequence>MKHNSKFTLKRATLTLVGLSLLSLQACHPNLSEEPVSPKTKTADQFSSEVAVKWADMSLYLVRNSAGFTPPVAARALGYSGLTMYEAIVNGTTDHQSLAGQLQGLSSLPKANISQPYNWALSANAAEAVVLKTMFANTSAANKAKIDSLENQLLLQYKESDQAVNERSIAYGRSVAEAIVEWSKSDGGHEGYNRNFPSDYKNPVFAGSWQPTENGQQIPLQPYWGKNRTFLSANSTIDLPAPLQVSTEPASSYYKQYAEVYTKNKSLTQEEKEISVWWADDPSETFTPPGHSYNLAKIVVNTSKANLTTAAETFARVGITVADAFILCWKCKYTFNNERPFTFVRRTIDPNWVPFWPAPPFPGYTSGHATQSAATAIVLGSLYGDKFTFTDDTHVGRIRDTKRNVDFKARSFTSFWATAEESALSRFLGGIHTRQDNEIGLLEGRKLGENINALRWKKAI</sequence>
<dbReference type="InterPro" id="IPR000326">
    <property type="entry name" value="PAP2/HPO"/>
</dbReference>
<keyword evidence="4" id="KW-1185">Reference proteome</keyword>
<evidence type="ECO:0000256" key="1">
    <source>
        <dbReference type="SAM" id="SignalP"/>
    </source>
</evidence>
<proteinExistence type="predicted"/>
<gene>
    <name evidence="3" type="ORF">DYU11_05530</name>
</gene>
<evidence type="ECO:0000259" key="2">
    <source>
        <dbReference type="Pfam" id="PF01569"/>
    </source>
</evidence>
<dbReference type="PANTHER" id="PTHR34599">
    <property type="entry name" value="PEROXIDASE-RELATED"/>
    <property type="match status" value="1"/>
</dbReference>
<feature type="chain" id="PRO_5019532116" evidence="1">
    <location>
        <begin position="27"/>
        <end position="460"/>
    </location>
</feature>
<dbReference type="OrthoDB" id="7793240at2"/>
<dbReference type="PROSITE" id="PS51257">
    <property type="entry name" value="PROKAR_LIPOPROTEIN"/>
    <property type="match status" value="1"/>
</dbReference>
<feature type="domain" description="Phosphatidic acid phosphatase type 2/haloperoxidase" evidence="2">
    <location>
        <begin position="321"/>
        <end position="443"/>
    </location>
</feature>
<accession>A0A418MKA5</accession>
<name>A0A418MKA5_9BACT</name>
<organism evidence="3 4">
    <name type="scientific">Fibrisoma montanum</name>
    <dbReference type="NCBI Taxonomy" id="2305895"/>
    <lineage>
        <taxon>Bacteria</taxon>
        <taxon>Pseudomonadati</taxon>
        <taxon>Bacteroidota</taxon>
        <taxon>Cytophagia</taxon>
        <taxon>Cytophagales</taxon>
        <taxon>Spirosomataceae</taxon>
        <taxon>Fibrisoma</taxon>
    </lineage>
</organism>